<feature type="region of interest" description="Disordered" evidence="1">
    <location>
        <begin position="26"/>
        <end position="64"/>
    </location>
</feature>
<reference evidence="3" key="1">
    <citation type="journal article" date="2023" name="bioRxiv">
        <title>Complete genome of the Medicago anthracnose fungus, Colletotrichum destructivum, reveals a mini-chromosome-like region within a core chromosome.</title>
        <authorList>
            <person name="Lapalu N."/>
            <person name="Simon A."/>
            <person name="Lu A."/>
            <person name="Plaumann P.-L."/>
            <person name="Amselem J."/>
            <person name="Pigne S."/>
            <person name="Auger A."/>
            <person name="Koch C."/>
            <person name="Dallery J.-F."/>
            <person name="O'Connell R.J."/>
        </authorList>
    </citation>
    <scope>NUCLEOTIDE SEQUENCE [LARGE SCALE GENOMIC DNA]</scope>
    <source>
        <strain evidence="3">CBS 520.97</strain>
    </source>
</reference>
<evidence type="ECO:0000313" key="2">
    <source>
        <dbReference type="EMBL" id="WQF76636.1"/>
    </source>
</evidence>
<dbReference type="AlphaFoldDB" id="A0AAX4I0H2"/>
<accession>A0AAX4I0H2</accession>
<evidence type="ECO:0000256" key="1">
    <source>
        <dbReference type="SAM" id="MobiDB-lite"/>
    </source>
</evidence>
<feature type="compositionally biased region" description="Low complexity" evidence="1">
    <location>
        <begin position="26"/>
        <end position="40"/>
    </location>
</feature>
<keyword evidence="3" id="KW-1185">Reference proteome</keyword>
<proteinExistence type="predicted"/>
<dbReference type="KEGG" id="cdet:87938153"/>
<organism evidence="2 3">
    <name type="scientific">Colletotrichum destructivum</name>
    <dbReference type="NCBI Taxonomy" id="34406"/>
    <lineage>
        <taxon>Eukaryota</taxon>
        <taxon>Fungi</taxon>
        <taxon>Dikarya</taxon>
        <taxon>Ascomycota</taxon>
        <taxon>Pezizomycotina</taxon>
        <taxon>Sordariomycetes</taxon>
        <taxon>Hypocreomycetidae</taxon>
        <taxon>Glomerellales</taxon>
        <taxon>Glomerellaceae</taxon>
        <taxon>Colletotrichum</taxon>
        <taxon>Colletotrichum destructivum species complex</taxon>
    </lineage>
</organism>
<dbReference type="RefSeq" id="XP_062773860.1">
    <property type="nucleotide sequence ID" value="XM_062917809.1"/>
</dbReference>
<protein>
    <submittedName>
        <fullName evidence="2">Uncharacterized protein</fullName>
    </submittedName>
</protein>
<dbReference type="EMBL" id="CP137305">
    <property type="protein sequence ID" value="WQF76636.1"/>
    <property type="molecule type" value="Genomic_DNA"/>
</dbReference>
<dbReference type="GeneID" id="87938153"/>
<name>A0AAX4I0H2_9PEZI</name>
<gene>
    <name evidence="2" type="ORF">CDEST_01650</name>
</gene>
<dbReference type="Proteomes" id="UP001322277">
    <property type="component" value="Chromosome 1"/>
</dbReference>
<feature type="compositionally biased region" description="Pro residues" evidence="1">
    <location>
        <begin position="41"/>
        <end position="54"/>
    </location>
</feature>
<sequence length="116" mass="13052">MTNHEERERKIEIPIAPPPFLAQKLLGPHPLQLPHPRLNLQPPPGLLSPSPSPSPTQVSRSRLSSMFAPSEHTHLLLTDLTTPVLSHSHIHTPLSFLSLPWSFGLFRRCLYLQGYC</sequence>
<evidence type="ECO:0000313" key="3">
    <source>
        <dbReference type="Proteomes" id="UP001322277"/>
    </source>
</evidence>